<evidence type="ECO:0000259" key="3">
    <source>
        <dbReference type="Pfam" id="PF05426"/>
    </source>
</evidence>
<dbReference type="GO" id="GO:0042597">
    <property type="term" value="C:periplasmic space"/>
    <property type="evidence" value="ECO:0007669"/>
    <property type="project" value="InterPro"/>
</dbReference>
<dbReference type="Pfam" id="PF05426">
    <property type="entry name" value="Alginate_lyase"/>
    <property type="match status" value="1"/>
</dbReference>
<evidence type="ECO:0000313" key="4">
    <source>
        <dbReference type="EMBL" id="CCA73199.1"/>
    </source>
</evidence>
<dbReference type="OrthoDB" id="526316at2759"/>
<dbReference type="Proteomes" id="UP000007148">
    <property type="component" value="Unassembled WGS sequence"/>
</dbReference>
<dbReference type="EMBL" id="CAFZ01000208">
    <property type="protein sequence ID" value="CCA73199.1"/>
    <property type="molecule type" value="Genomic_DNA"/>
</dbReference>
<organism evidence="4 5">
    <name type="scientific">Serendipita indica (strain DSM 11827)</name>
    <name type="common">Root endophyte fungus</name>
    <name type="synonym">Piriformospora indica</name>
    <dbReference type="NCBI Taxonomy" id="1109443"/>
    <lineage>
        <taxon>Eukaryota</taxon>
        <taxon>Fungi</taxon>
        <taxon>Dikarya</taxon>
        <taxon>Basidiomycota</taxon>
        <taxon>Agaricomycotina</taxon>
        <taxon>Agaricomycetes</taxon>
        <taxon>Sebacinales</taxon>
        <taxon>Serendipitaceae</taxon>
        <taxon>Serendipita</taxon>
    </lineage>
</organism>
<keyword evidence="5" id="KW-1185">Reference proteome</keyword>
<dbReference type="AlphaFoldDB" id="G4TPF6"/>
<name>G4TPF6_SERID</name>
<dbReference type="eggNOG" id="ENOG502SHBT">
    <property type="taxonomic scope" value="Eukaryota"/>
</dbReference>
<keyword evidence="2" id="KW-0456">Lyase</keyword>
<evidence type="ECO:0000313" key="5">
    <source>
        <dbReference type="Proteomes" id="UP000007148"/>
    </source>
</evidence>
<protein>
    <submittedName>
        <fullName evidence="4">Related to secreted protein-Streptomyces sp. SPB74</fullName>
    </submittedName>
</protein>
<dbReference type="InParanoid" id="G4TPF6"/>
<feature type="domain" description="Alginate lyase" evidence="3">
    <location>
        <begin position="43"/>
        <end position="241"/>
    </location>
</feature>
<dbReference type="GO" id="GO:0016829">
    <property type="term" value="F:lyase activity"/>
    <property type="evidence" value="ECO:0007669"/>
    <property type="project" value="UniProtKB-KW"/>
</dbReference>
<sequence length="313" mass="34009">MAGAYDAMLGDSLVAQSRTPSPHPVIGCREDLNIGCVDETQDALAAYGNALAWYVSRDGKYAKKAISYFNAWAGTIQGHANSSAPLQTGFAGTSWARGAEIIRHTYTGWGADDIAKFETMLRDVYLSRVIDGSSSGSQELVMMEATQSISVFLNDRASYDKAMNKYLGRIPAYIYLATDGAYWQGQIGFVNGIVQETCRDFAHTGYGIAAIGHIAETSRIQGTDLYVGEVGTRLRYALEFHSLYELGAAVPSWLCEGKLTLGLGPITEIGLNAMKTRLGYTMPTTQILTQMQRPASTTSLLGWETLTHAENPE</sequence>
<reference evidence="4 5" key="1">
    <citation type="journal article" date="2011" name="PLoS Pathog.">
        <title>Endophytic Life Strategies Decoded by Genome and Transcriptome Analyses of the Mutualistic Root Symbiont Piriformospora indica.</title>
        <authorList>
            <person name="Zuccaro A."/>
            <person name="Lahrmann U."/>
            <person name="Guldener U."/>
            <person name="Langen G."/>
            <person name="Pfiffi S."/>
            <person name="Biedenkopf D."/>
            <person name="Wong P."/>
            <person name="Samans B."/>
            <person name="Grimm C."/>
            <person name="Basiewicz M."/>
            <person name="Murat C."/>
            <person name="Martin F."/>
            <person name="Kogel K.H."/>
        </authorList>
    </citation>
    <scope>NUCLEOTIDE SEQUENCE [LARGE SCALE GENOMIC DNA]</scope>
    <source>
        <strain evidence="4 5">DSM 11827</strain>
    </source>
</reference>
<gene>
    <name evidence="4" type="ORF">PIIN_07153</name>
</gene>
<dbReference type="InterPro" id="IPR008929">
    <property type="entry name" value="Chondroitin_lyas"/>
</dbReference>
<evidence type="ECO:0000256" key="1">
    <source>
        <dbReference type="ARBA" id="ARBA00022729"/>
    </source>
</evidence>
<accession>G4TPF6</accession>
<proteinExistence type="predicted"/>
<dbReference type="InterPro" id="IPR008397">
    <property type="entry name" value="Alginate_lyase_dom"/>
</dbReference>
<dbReference type="SUPFAM" id="SSF48230">
    <property type="entry name" value="Chondroitin AC/alginate lyase"/>
    <property type="match status" value="1"/>
</dbReference>
<dbReference type="Gene3D" id="1.50.10.100">
    <property type="entry name" value="Chondroitin AC/alginate lyase"/>
    <property type="match status" value="1"/>
</dbReference>
<comment type="caution">
    <text evidence="4">The sequence shown here is derived from an EMBL/GenBank/DDBJ whole genome shotgun (WGS) entry which is preliminary data.</text>
</comment>
<keyword evidence="1" id="KW-0732">Signal</keyword>
<dbReference type="HOGENOM" id="CLU_038125_3_0_1"/>
<dbReference type="STRING" id="1109443.G4TPF6"/>
<evidence type="ECO:0000256" key="2">
    <source>
        <dbReference type="ARBA" id="ARBA00023239"/>
    </source>
</evidence>